<evidence type="ECO:0000313" key="2">
    <source>
        <dbReference type="Proteomes" id="UP001241377"/>
    </source>
</evidence>
<gene>
    <name evidence="1" type="ORF">QFC19_003884</name>
</gene>
<name>A0ACC2VZX0_9TREE</name>
<accession>A0ACC2VZX0</accession>
<evidence type="ECO:0000313" key="1">
    <source>
        <dbReference type="EMBL" id="KAJ9104743.1"/>
    </source>
</evidence>
<sequence>MATLPALDIHGKNTPHQTIPSSSSQSPDEEKGSVDFPSPADSEVDLLAKYYEPPDSWENKHRWDPKATWTEEEVKKLTRKLDWRVTLVACICFAALQLDRGNIGNALSDGMLKDLNLSTNQYNYGQTLFYAAFLSAELPSQLISKKLGSDVWIPIQMMSWSVIAISQVGLKNVHGFYATRALLGLLEGEGLTLRSLIDSLWDYDLWPVYAVRLDFFSWQRCISKLKHFILQLGLTTYLAPATVNAYFSLTLKSL</sequence>
<proteinExistence type="predicted"/>
<organism evidence="1 2">
    <name type="scientific">Naganishia cerealis</name>
    <dbReference type="NCBI Taxonomy" id="610337"/>
    <lineage>
        <taxon>Eukaryota</taxon>
        <taxon>Fungi</taxon>
        <taxon>Dikarya</taxon>
        <taxon>Basidiomycota</taxon>
        <taxon>Agaricomycotina</taxon>
        <taxon>Tremellomycetes</taxon>
        <taxon>Filobasidiales</taxon>
        <taxon>Filobasidiaceae</taxon>
        <taxon>Naganishia</taxon>
    </lineage>
</organism>
<dbReference type="Proteomes" id="UP001241377">
    <property type="component" value="Unassembled WGS sequence"/>
</dbReference>
<reference evidence="1" key="1">
    <citation type="submission" date="2023-04" db="EMBL/GenBank/DDBJ databases">
        <title>Draft Genome sequencing of Naganishia species isolated from polar environments using Oxford Nanopore Technology.</title>
        <authorList>
            <person name="Leo P."/>
            <person name="Venkateswaran K."/>
        </authorList>
    </citation>
    <scope>NUCLEOTIDE SEQUENCE</scope>
    <source>
        <strain evidence="1">MNA-CCFEE 5261</strain>
    </source>
</reference>
<protein>
    <submittedName>
        <fullName evidence="1">Uncharacterized protein</fullName>
    </submittedName>
</protein>
<keyword evidence="2" id="KW-1185">Reference proteome</keyword>
<comment type="caution">
    <text evidence="1">The sequence shown here is derived from an EMBL/GenBank/DDBJ whole genome shotgun (WGS) entry which is preliminary data.</text>
</comment>
<dbReference type="EMBL" id="JASBWR010000039">
    <property type="protein sequence ID" value="KAJ9104743.1"/>
    <property type="molecule type" value="Genomic_DNA"/>
</dbReference>